<dbReference type="RefSeq" id="WP_239691195.1">
    <property type="nucleotide sequence ID" value="NZ_CP133076.1"/>
</dbReference>
<dbReference type="Proteomes" id="UP001223761">
    <property type="component" value="Chromosome"/>
</dbReference>
<proteinExistence type="predicted"/>
<keyword evidence="1" id="KW-0812">Transmembrane</keyword>
<name>A0A1Q5T6F2_9BACL</name>
<reference evidence="2" key="3">
    <citation type="journal article" date="2019" name="Int. J. Syst. Evol. Microbiol.">
        <title>Geobacillus proteiniphilus sp. nov., a thermophilic bacterium isolated from a high-temperature heavy oil reservoir in China.</title>
        <authorList>
            <person name="Semenova E.M."/>
            <person name="Sokolova D.S."/>
            <person name="Grouzdev D.S."/>
            <person name="Poltaraus A.B."/>
            <person name="Vinokurova N.G."/>
            <person name="Tourova T.P."/>
            <person name="Nazina T.N."/>
        </authorList>
    </citation>
    <scope>NUCLEOTIDE SEQUENCE</scope>
    <source>
        <strain evidence="2">1017</strain>
    </source>
</reference>
<evidence type="ECO:0000313" key="3">
    <source>
        <dbReference type="EMBL" id="WMJ15819.1"/>
    </source>
</evidence>
<evidence type="ECO:0000256" key="1">
    <source>
        <dbReference type="SAM" id="Phobius"/>
    </source>
</evidence>
<accession>A0A1Q5T6F2</accession>
<reference evidence="3 5" key="4">
    <citation type="submission" date="2023-08" db="EMBL/GenBank/DDBJ databases">
        <title>Genome sequencing of the thermostable Gram positive bacteria Geobacillus proteiniphilus strain T-6.</title>
        <authorList>
            <person name="Shulami S."/>
            <person name="Shoham Y."/>
        </authorList>
    </citation>
    <scope>NUCLEOTIDE SEQUENCE [LARGE SCALE GENOMIC DNA]</scope>
    <source>
        <strain evidence="3 5">T-6</strain>
    </source>
</reference>
<evidence type="ECO:0000313" key="5">
    <source>
        <dbReference type="Proteomes" id="UP001223761"/>
    </source>
</evidence>
<reference evidence="4" key="2">
    <citation type="submission" date="2017-01" db="EMBL/GenBank/DDBJ databases">
        <title>Genome sequencing and annotation of Geobacillus sp. 1017, a Hydrocarbon-Oxidizing Thermophilic Bacterium Isolated from a Heavy Oil Reservoir (China).</title>
        <authorList>
            <person name="Kadnikov V.V."/>
            <person name="Mardanov A.V."/>
            <person name="Poltaraus A.B."/>
            <person name="Sokolova D.S."/>
            <person name="Semenova E.M."/>
            <person name="Ravin N.V."/>
            <person name="Tourova T.P."/>
            <person name="Nazina T.N."/>
        </authorList>
    </citation>
    <scope>NUCLEOTIDE SEQUENCE [LARGE SCALE GENOMIC DNA]</scope>
    <source>
        <strain evidence="4">1017</strain>
    </source>
</reference>
<gene>
    <name evidence="2" type="ORF">BRO54_0799</name>
    <name evidence="3" type="ORF">RA955_13980</name>
</gene>
<keyword evidence="1" id="KW-1133">Transmembrane helix</keyword>
<reference evidence="2 4" key="1">
    <citation type="submission" date="2016-11" db="EMBL/GenBank/DDBJ databases">
        <authorList>
            <person name="Kadnikov V."/>
            <person name="Nazina T."/>
        </authorList>
    </citation>
    <scope>NUCLEOTIDE SEQUENCE [LARGE SCALE GENOMIC DNA]</scope>
    <source>
        <strain evidence="2 4">1017</strain>
    </source>
</reference>
<dbReference type="Proteomes" id="UP000186030">
    <property type="component" value="Unassembled WGS sequence"/>
</dbReference>
<organism evidence="2 4">
    <name type="scientific">Geobacillus proteiniphilus</name>
    <dbReference type="NCBI Taxonomy" id="860353"/>
    <lineage>
        <taxon>Bacteria</taxon>
        <taxon>Bacillati</taxon>
        <taxon>Bacillota</taxon>
        <taxon>Bacilli</taxon>
        <taxon>Bacillales</taxon>
        <taxon>Anoxybacillaceae</taxon>
        <taxon>Geobacillus</taxon>
    </lineage>
</organism>
<dbReference type="EMBL" id="MQMG01000006">
    <property type="protein sequence ID" value="OKO95809.1"/>
    <property type="molecule type" value="Genomic_DNA"/>
</dbReference>
<keyword evidence="5" id="KW-1185">Reference proteome</keyword>
<evidence type="ECO:0000313" key="2">
    <source>
        <dbReference type="EMBL" id="OKO95809.1"/>
    </source>
</evidence>
<keyword evidence="1" id="KW-0472">Membrane</keyword>
<protein>
    <submittedName>
        <fullName evidence="2">Sulfate permease, Pit-type</fullName>
    </submittedName>
</protein>
<evidence type="ECO:0000313" key="4">
    <source>
        <dbReference type="Proteomes" id="UP000186030"/>
    </source>
</evidence>
<sequence length="55" mass="6207">MNRTPFRFVKLLFDSDVYTVIAILSVCLATLGVISLKKRSPKKNVRFTNMAAAFN</sequence>
<feature type="transmembrane region" description="Helical" evidence="1">
    <location>
        <begin position="17"/>
        <end position="36"/>
    </location>
</feature>
<dbReference type="AlphaFoldDB" id="A0A1Q5T6F2"/>
<dbReference type="EMBL" id="CP133076">
    <property type="protein sequence ID" value="WMJ15819.1"/>
    <property type="molecule type" value="Genomic_DNA"/>
</dbReference>